<dbReference type="InterPro" id="IPR052016">
    <property type="entry name" value="Bact_Sigma-Reg"/>
</dbReference>
<feature type="domain" description="PAS" evidence="4">
    <location>
        <begin position="28"/>
        <end position="80"/>
    </location>
</feature>
<keyword evidence="6" id="KW-1185">Reference proteome</keyword>
<protein>
    <submittedName>
        <fullName evidence="5">SpoIIE family protein phosphatase</fullName>
    </submittedName>
</protein>
<gene>
    <name evidence="5" type="ORF">GCM10009665_45440</name>
</gene>
<dbReference type="EMBL" id="BAAALF010000087">
    <property type="protein sequence ID" value="GAA1249565.1"/>
    <property type="molecule type" value="Genomic_DNA"/>
</dbReference>
<dbReference type="PANTHER" id="PTHR43156:SF2">
    <property type="entry name" value="STAGE II SPORULATION PROTEIN E"/>
    <property type="match status" value="1"/>
</dbReference>
<dbReference type="SUPFAM" id="SSF81606">
    <property type="entry name" value="PP2C-like"/>
    <property type="match status" value="1"/>
</dbReference>
<feature type="region of interest" description="Disordered" evidence="3">
    <location>
        <begin position="388"/>
        <end position="408"/>
    </location>
</feature>
<dbReference type="Proteomes" id="UP001500037">
    <property type="component" value="Unassembled WGS sequence"/>
</dbReference>
<dbReference type="SMART" id="SM00091">
    <property type="entry name" value="PAS"/>
    <property type="match status" value="1"/>
</dbReference>
<dbReference type="InterPro" id="IPR036457">
    <property type="entry name" value="PPM-type-like_dom_sf"/>
</dbReference>
<dbReference type="InterPro" id="IPR035965">
    <property type="entry name" value="PAS-like_dom_sf"/>
</dbReference>
<reference evidence="6" key="1">
    <citation type="journal article" date="2019" name="Int. J. Syst. Evol. Microbiol.">
        <title>The Global Catalogue of Microorganisms (GCM) 10K type strain sequencing project: providing services to taxonomists for standard genome sequencing and annotation.</title>
        <authorList>
            <consortium name="The Broad Institute Genomics Platform"/>
            <consortium name="The Broad Institute Genome Sequencing Center for Infectious Disease"/>
            <person name="Wu L."/>
            <person name="Ma J."/>
        </authorList>
    </citation>
    <scope>NUCLEOTIDE SEQUENCE [LARGE SCALE GENOMIC DNA]</scope>
    <source>
        <strain evidence="6">JCM 13004</strain>
    </source>
</reference>
<keyword evidence="1" id="KW-0378">Hydrolase</keyword>
<dbReference type="Pfam" id="PF13426">
    <property type="entry name" value="PAS_9"/>
    <property type="match status" value="1"/>
</dbReference>
<feature type="coiled-coil region" evidence="2">
    <location>
        <begin position="146"/>
        <end position="177"/>
    </location>
</feature>
<evidence type="ECO:0000256" key="1">
    <source>
        <dbReference type="ARBA" id="ARBA00022801"/>
    </source>
</evidence>
<evidence type="ECO:0000313" key="5">
    <source>
        <dbReference type="EMBL" id="GAA1249565.1"/>
    </source>
</evidence>
<dbReference type="CDD" id="cd00130">
    <property type="entry name" value="PAS"/>
    <property type="match status" value="1"/>
</dbReference>
<dbReference type="SUPFAM" id="SSF55785">
    <property type="entry name" value="PYP-like sensor domain (PAS domain)"/>
    <property type="match status" value="1"/>
</dbReference>
<dbReference type="PROSITE" id="PS50112">
    <property type="entry name" value="PAS"/>
    <property type="match status" value="1"/>
</dbReference>
<dbReference type="Pfam" id="PF07228">
    <property type="entry name" value="SpoIIE"/>
    <property type="match status" value="1"/>
</dbReference>
<dbReference type="RefSeq" id="WP_344443761.1">
    <property type="nucleotide sequence ID" value="NZ_BAAALF010000087.1"/>
</dbReference>
<dbReference type="NCBIfam" id="TIGR00229">
    <property type="entry name" value="sensory_box"/>
    <property type="match status" value="1"/>
</dbReference>
<dbReference type="Gene3D" id="3.30.450.20">
    <property type="entry name" value="PAS domain"/>
    <property type="match status" value="1"/>
</dbReference>
<dbReference type="SMART" id="SM00331">
    <property type="entry name" value="PP2C_SIG"/>
    <property type="match status" value="1"/>
</dbReference>
<dbReference type="InterPro" id="IPR001932">
    <property type="entry name" value="PPM-type_phosphatase-like_dom"/>
</dbReference>
<evidence type="ECO:0000259" key="4">
    <source>
        <dbReference type="PROSITE" id="PS50112"/>
    </source>
</evidence>
<comment type="caution">
    <text evidence="5">The sequence shown here is derived from an EMBL/GenBank/DDBJ whole genome shotgun (WGS) entry which is preliminary data.</text>
</comment>
<dbReference type="PANTHER" id="PTHR43156">
    <property type="entry name" value="STAGE II SPORULATION PROTEIN E-RELATED"/>
    <property type="match status" value="1"/>
</dbReference>
<sequence>MVRSDGEDPHGRGPASADDHAALFSALLEDSAVDLYENAPCGYLSTLMDGRIAKVNTTLLTWLGYRREELVGRRRFADLLTVGGRLYHETHFAPLLTLQGEIGGIALELTAADGTRLPVLVTSTVRTGDDGLPLLIRTTIFDARDRRAYETELLRARREAEDTRHEADRARQVAERAHQVVEVERARLQRLVATLQRSLLPPSLPAPAGLDVAAHYHIASADEVGGDFYDLFPLDGGTWGLFLGDVCGKGAEAAAVTSLVRYTLRAAAVYDPAPAAVLANLNTVLSHEYPGTDPRFCTVLFGVLTPDIGPEYEDDPGTERATGGYRLTLAAGGHPPAILLRADGDAHYLPTPGGQLIGVIPDAHIATTTVRLAPGDTVLLYTDGLTEAHTAPRGTSGDQPGGRRRGDERFGDEALLDFAASLAPTTAPAAITALRTLLETLGTGVDDDTALLALSIPHPTPEPNP</sequence>
<dbReference type="Gene3D" id="3.60.40.10">
    <property type="entry name" value="PPM-type phosphatase domain"/>
    <property type="match status" value="1"/>
</dbReference>
<accession>A0ABP4H418</accession>
<keyword evidence="2" id="KW-0175">Coiled coil</keyword>
<evidence type="ECO:0000313" key="6">
    <source>
        <dbReference type="Proteomes" id="UP001500037"/>
    </source>
</evidence>
<evidence type="ECO:0000256" key="3">
    <source>
        <dbReference type="SAM" id="MobiDB-lite"/>
    </source>
</evidence>
<name>A0ABP4H418_9ACTN</name>
<organism evidence="5 6">
    <name type="scientific">Kitasatospora nipponensis</name>
    <dbReference type="NCBI Taxonomy" id="258049"/>
    <lineage>
        <taxon>Bacteria</taxon>
        <taxon>Bacillati</taxon>
        <taxon>Actinomycetota</taxon>
        <taxon>Actinomycetes</taxon>
        <taxon>Kitasatosporales</taxon>
        <taxon>Streptomycetaceae</taxon>
        <taxon>Kitasatospora</taxon>
    </lineage>
</organism>
<evidence type="ECO:0000256" key="2">
    <source>
        <dbReference type="SAM" id="Coils"/>
    </source>
</evidence>
<dbReference type="InterPro" id="IPR000014">
    <property type="entry name" value="PAS"/>
</dbReference>
<proteinExistence type="predicted"/>